<dbReference type="InterPro" id="IPR011050">
    <property type="entry name" value="Pectin_lyase_fold/virulence"/>
</dbReference>
<evidence type="ECO:0000259" key="1">
    <source>
        <dbReference type="Pfam" id="PF12708"/>
    </source>
</evidence>
<dbReference type="InterPro" id="IPR006626">
    <property type="entry name" value="PbH1"/>
</dbReference>
<evidence type="ECO:0000313" key="2">
    <source>
        <dbReference type="EMBL" id="SFQ00356.1"/>
    </source>
</evidence>
<dbReference type="Proteomes" id="UP000199136">
    <property type="component" value="Unassembled WGS sequence"/>
</dbReference>
<dbReference type="OrthoDB" id="2501352at2"/>
<dbReference type="STRING" id="82801.SAMN04488506_0262"/>
<organism evidence="2 3">
    <name type="scientific">Desemzia incerta</name>
    <dbReference type="NCBI Taxonomy" id="82801"/>
    <lineage>
        <taxon>Bacteria</taxon>
        <taxon>Bacillati</taxon>
        <taxon>Bacillota</taxon>
        <taxon>Bacilli</taxon>
        <taxon>Lactobacillales</taxon>
        <taxon>Carnobacteriaceae</taxon>
        <taxon>Desemzia</taxon>
    </lineage>
</organism>
<dbReference type="SUPFAM" id="SSF51126">
    <property type="entry name" value="Pectin lyase-like"/>
    <property type="match status" value="1"/>
</dbReference>
<keyword evidence="2" id="KW-0456">Lyase</keyword>
<dbReference type="Gene3D" id="2.160.20.10">
    <property type="entry name" value="Single-stranded right-handed beta-helix, Pectin lyase-like"/>
    <property type="match status" value="1"/>
</dbReference>
<gene>
    <name evidence="2" type="ORF">SAMN04488506_0262</name>
</gene>
<accession>A0A1I5V076</accession>
<protein>
    <submittedName>
        <fullName evidence="2">Pectate lyase superfamily protein</fullName>
    </submittedName>
</protein>
<dbReference type="SMART" id="SM00710">
    <property type="entry name" value="PbH1"/>
    <property type="match status" value="4"/>
</dbReference>
<evidence type="ECO:0000313" key="3">
    <source>
        <dbReference type="Proteomes" id="UP000199136"/>
    </source>
</evidence>
<dbReference type="AlphaFoldDB" id="A0A1I5V076"/>
<dbReference type="Pfam" id="PF12708">
    <property type="entry name" value="Pect-lyase_RHGA_epim"/>
    <property type="match status" value="1"/>
</dbReference>
<dbReference type="RefSeq" id="WP_092479343.1">
    <property type="nucleotide sequence ID" value="NZ_FOXW01000001.1"/>
</dbReference>
<sequence length="470" mass="52474">MADIGLENERLIMEKLPEYIDPVKKKQALQETEKIFRSLEDMPQRSKKWQDFLYMPLLTKPKTDYHSVVPVTIEKSNRVRPYWKSLLDQALKPLDEFELVSVADYGAVGDGKTDCTEAFKAAIGKGNRRVFVPAGVYSIRGLKLPSYTALIGSGVERTILKLADGAPKKEKLITNQNYVKGNQCLKISDLTLDWNVERLSKNENTSAGGTSSSGITLAHVQFACIQRVKIINPGLHGVDITSIRYNYFGDGRRSVLGSRFVWVDQVEASGFGDDGITTHHSDDVWISNSYLHHPSGRAHEKGYSNSNGIEVDDGSQHVVLSNNRTAYCFGGVEIKAHATSSAASDTQIVGHYSKQDNRAYNFRHIGHHRDEDRYSQSAYSIRATYLVADSPQKTELYVGSAPRALVVSAYQKVAVHHFVAIETSLEKDPIAVSVQYRANQVRLKNVQLKGYERAGNPIRIARTTENIKIE</sequence>
<dbReference type="InterPro" id="IPR024535">
    <property type="entry name" value="RHGA/B-epi-like_pectate_lyase"/>
</dbReference>
<dbReference type="EMBL" id="FOXW01000001">
    <property type="protein sequence ID" value="SFQ00356.1"/>
    <property type="molecule type" value="Genomic_DNA"/>
</dbReference>
<name>A0A1I5V076_9LACT</name>
<reference evidence="2 3" key="1">
    <citation type="submission" date="2016-10" db="EMBL/GenBank/DDBJ databases">
        <authorList>
            <person name="de Groot N.N."/>
        </authorList>
    </citation>
    <scope>NUCLEOTIDE SEQUENCE [LARGE SCALE GENOMIC DNA]</scope>
    <source>
        <strain evidence="2 3">DSM 20581</strain>
    </source>
</reference>
<keyword evidence="3" id="KW-1185">Reference proteome</keyword>
<dbReference type="InterPro" id="IPR012334">
    <property type="entry name" value="Pectin_lyas_fold"/>
</dbReference>
<feature type="domain" description="Rhamnogalacturonase A/B/Epimerase-like pectate lyase" evidence="1">
    <location>
        <begin position="100"/>
        <end position="332"/>
    </location>
</feature>
<proteinExistence type="predicted"/>
<dbReference type="GO" id="GO:0016829">
    <property type="term" value="F:lyase activity"/>
    <property type="evidence" value="ECO:0007669"/>
    <property type="project" value="UniProtKB-KW"/>
</dbReference>